<accession>A0A5D4SNA6</accession>
<evidence type="ECO:0000313" key="1">
    <source>
        <dbReference type="EMBL" id="TYS64857.1"/>
    </source>
</evidence>
<gene>
    <name evidence="1" type="ORF">FZD47_05705</name>
</gene>
<reference evidence="1 2" key="1">
    <citation type="submission" date="2019-08" db="EMBL/GenBank/DDBJ databases">
        <title>Bacillus genomes from the desert of Cuatro Cienegas, Coahuila.</title>
        <authorList>
            <person name="Olmedo-Alvarez G."/>
        </authorList>
    </citation>
    <scope>NUCLEOTIDE SEQUENCE [LARGE SCALE GENOMIC DNA]</scope>
    <source>
        <strain evidence="1 2">CH37_1T</strain>
    </source>
</reference>
<organism evidence="1 2">
    <name type="scientific">Bacillus infantis</name>
    <dbReference type="NCBI Taxonomy" id="324767"/>
    <lineage>
        <taxon>Bacteria</taxon>
        <taxon>Bacillati</taxon>
        <taxon>Bacillota</taxon>
        <taxon>Bacilli</taxon>
        <taxon>Bacillales</taxon>
        <taxon>Bacillaceae</taxon>
        <taxon>Bacillus</taxon>
    </lineage>
</organism>
<sequence length="81" mass="9229">MTDRFPEREGKWEGGIKGYQVVKETSAEKIGKEKFIISYKDHGEKTVSSAHGIFRMKLAANFTGKGVGTEERQYYKEEGRP</sequence>
<protein>
    <submittedName>
        <fullName evidence="1">Uncharacterized protein</fullName>
    </submittedName>
</protein>
<dbReference type="EMBL" id="VTES01000002">
    <property type="protein sequence ID" value="TYS64857.1"/>
    <property type="molecule type" value="Genomic_DNA"/>
</dbReference>
<evidence type="ECO:0000313" key="2">
    <source>
        <dbReference type="Proteomes" id="UP000323732"/>
    </source>
</evidence>
<proteinExistence type="predicted"/>
<dbReference type="RefSeq" id="WP_094767714.1">
    <property type="nucleotide sequence ID" value="NZ_JAIVAO010000005.1"/>
</dbReference>
<dbReference type="Proteomes" id="UP000323732">
    <property type="component" value="Unassembled WGS sequence"/>
</dbReference>
<dbReference type="AlphaFoldDB" id="A0A5D4SNA6"/>
<name>A0A5D4SNA6_9BACI</name>
<comment type="caution">
    <text evidence="1">The sequence shown here is derived from an EMBL/GenBank/DDBJ whole genome shotgun (WGS) entry which is preliminary data.</text>
</comment>